<accession>A0A0N5CNB5</accession>
<dbReference type="AlphaFoldDB" id="A0A0N5CNB5"/>
<gene>
    <name evidence="1" type="ORF">TCLT_LOCUS1669</name>
</gene>
<proteinExistence type="predicted"/>
<name>A0A0N5CNB5_THECL</name>
<sequence length="144" mass="16809">MTLACEISDEIVPRVLNECLCEYIRLICPYLEDSINRMRDKESDQAENIAGCTKIMIAVANNLYKCAETTEKLKRFIEGLRNKTSAEDKIENEKCVSTESLSSKNKLGSLQQHKHLDRKMQNIVQNLKSQKFISDYKYFHHYFH</sequence>
<keyword evidence="2" id="KW-1185">Reference proteome</keyword>
<evidence type="ECO:0000313" key="2">
    <source>
        <dbReference type="Proteomes" id="UP000276776"/>
    </source>
</evidence>
<reference evidence="3" key="1">
    <citation type="submission" date="2017-02" db="UniProtKB">
        <authorList>
            <consortium name="WormBaseParasite"/>
        </authorList>
    </citation>
    <scope>IDENTIFICATION</scope>
</reference>
<evidence type="ECO:0000313" key="1">
    <source>
        <dbReference type="EMBL" id="VDM97233.1"/>
    </source>
</evidence>
<dbReference type="Gene3D" id="1.10.357.50">
    <property type="match status" value="1"/>
</dbReference>
<evidence type="ECO:0000313" key="3">
    <source>
        <dbReference type="WBParaSite" id="TCLT_0000166801-mRNA-1"/>
    </source>
</evidence>
<organism evidence="3">
    <name type="scientific">Thelazia callipaeda</name>
    <name type="common">Oriental eyeworm</name>
    <name type="synonym">Parasitic nematode</name>
    <dbReference type="NCBI Taxonomy" id="103827"/>
    <lineage>
        <taxon>Eukaryota</taxon>
        <taxon>Metazoa</taxon>
        <taxon>Ecdysozoa</taxon>
        <taxon>Nematoda</taxon>
        <taxon>Chromadorea</taxon>
        <taxon>Rhabditida</taxon>
        <taxon>Spirurina</taxon>
        <taxon>Spiruromorpha</taxon>
        <taxon>Thelazioidea</taxon>
        <taxon>Thelaziidae</taxon>
        <taxon>Thelazia</taxon>
    </lineage>
</organism>
<dbReference type="EMBL" id="UYYF01000236">
    <property type="protein sequence ID" value="VDM97233.1"/>
    <property type="molecule type" value="Genomic_DNA"/>
</dbReference>
<dbReference type="Proteomes" id="UP000276776">
    <property type="component" value="Unassembled WGS sequence"/>
</dbReference>
<protein>
    <submittedName>
        <fullName evidence="3">MIF4G domain-containing protein</fullName>
    </submittedName>
</protein>
<dbReference type="STRING" id="103827.A0A0N5CNB5"/>
<dbReference type="WBParaSite" id="TCLT_0000166801-mRNA-1">
    <property type="protein sequence ID" value="TCLT_0000166801-mRNA-1"/>
    <property type="gene ID" value="TCLT_0000166801"/>
</dbReference>
<reference evidence="1 2" key="2">
    <citation type="submission" date="2018-11" db="EMBL/GenBank/DDBJ databases">
        <authorList>
            <consortium name="Pathogen Informatics"/>
        </authorList>
    </citation>
    <scope>NUCLEOTIDE SEQUENCE [LARGE SCALE GENOMIC DNA]</scope>
</reference>
<dbReference type="OrthoDB" id="5865704at2759"/>